<evidence type="ECO:0000259" key="4">
    <source>
        <dbReference type="PROSITE" id="PS50043"/>
    </source>
</evidence>
<comment type="caution">
    <text evidence="5">The sequence shown here is derived from an EMBL/GenBank/DDBJ whole genome shotgun (WGS) entry which is preliminary data.</text>
</comment>
<dbReference type="RefSeq" id="WP_324766828.1">
    <property type="nucleotide sequence ID" value="NZ_JAOZYB010000027.1"/>
</dbReference>
<gene>
    <name evidence="5" type="ORF">OKJ48_06210</name>
</gene>
<feature type="non-terminal residue" evidence="5">
    <location>
        <position position="1"/>
    </location>
</feature>
<feature type="domain" description="HTH luxR-type" evidence="4">
    <location>
        <begin position="23"/>
        <end position="89"/>
    </location>
</feature>
<dbReference type="EMBL" id="JAOZYB010000027">
    <property type="protein sequence ID" value="MEB3959845.1"/>
    <property type="molecule type" value="Genomic_DNA"/>
</dbReference>
<dbReference type="Pfam" id="PF00196">
    <property type="entry name" value="GerE"/>
    <property type="match status" value="1"/>
</dbReference>
<name>A0ABU6C551_9ACTN</name>
<dbReference type="InterPro" id="IPR036388">
    <property type="entry name" value="WH-like_DNA-bd_sf"/>
</dbReference>
<keyword evidence="3" id="KW-0804">Transcription</keyword>
<dbReference type="Proteomes" id="UP001352223">
    <property type="component" value="Unassembled WGS sequence"/>
</dbReference>
<dbReference type="SUPFAM" id="SSF46894">
    <property type="entry name" value="C-terminal effector domain of the bipartite response regulators"/>
    <property type="match status" value="1"/>
</dbReference>
<evidence type="ECO:0000256" key="2">
    <source>
        <dbReference type="ARBA" id="ARBA00023125"/>
    </source>
</evidence>
<keyword evidence="6" id="KW-1185">Reference proteome</keyword>
<protein>
    <submittedName>
        <fullName evidence="5">Helix-turn-helix transcriptional regulator</fullName>
    </submittedName>
</protein>
<evidence type="ECO:0000313" key="5">
    <source>
        <dbReference type="EMBL" id="MEB3959845.1"/>
    </source>
</evidence>
<evidence type="ECO:0000256" key="1">
    <source>
        <dbReference type="ARBA" id="ARBA00023015"/>
    </source>
</evidence>
<dbReference type="InterPro" id="IPR000792">
    <property type="entry name" value="Tscrpt_reg_LuxR_C"/>
</dbReference>
<dbReference type="SMART" id="SM00421">
    <property type="entry name" value="HTH_LUXR"/>
    <property type="match status" value="1"/>
</dbReference>
<dbReference type="PANTHER" id="PTHR44688:SF16">
    <property type="entry name" value="DNA-BINDING TRANSCRIPTIONAL ACTIVATOR DEVR_DOSR"/>
    <property type="match status" value="1"/>
</dbReference>
<proteinExistence type="predicted"/>
<keyword evidence="2" id="KW-0238">DNA-binding</keyword>
<dbReference type="Gene3D" id="1.10.10.10">
    <property type="entry name" value="Winged helix-like DNA-binding domain superfamily/Winged helix DNA-binding domain"/>
    <property type="match status" value="1"/>
</dbReference>
<dbReference type="PROSITE" id="PS50043">
    <property type="entry name" value="HTH_LUXR_2"/>
    <property type="match status" value="1"/>
</dbReference>
<accession>A0ABU6C551</accession>
<dbReference type="PRINTS" id="PR00038">
    <property type="entry name" value="HTHLUXR"/>
</dbReference>
<keyword evidence="1" id="KW-0805">Transcription regulation</keyword>
<sequence length="90" mass="9641">AAGWAARAAAELHAAGGDRVRPGPTPLDVLTPQELRVALAVGRGVTNHEAAEQLFLSVKTVEFHLGNIYRKLDGVHRRAQLVRLLSQSAP</sequence>
<dbReference type="InterPro" id="IPR016032">
    <property type="entry name" value="Sig_transdc_resp-reg_C-effctor"/>
</dbReference>
<reference evidence="5 6" key="1">
    <citation type="submission" date="2022-10" db="EMBL/GenBank/DDBJ databases">
        <authorList>
            <person name="Xie J."/>
            <person name="Shen N."/>
        </authorList>
    </citation>
    <scope>NUCLEOTIDE SEQUENCE [LARGE SCALE GENOMIC DNA]</scope>
    <source>
        <strain evidence="5 6">DSM 41681</strain>
    </source>
</reference>
<dbReference type="CDD" id="cd06170">
    <property type="entry name" value="LuxR_C_like"/>
    <property type="match status" value="1"/>
</dbReference>
<evidence type="ECO:0000313" key="6">
    <source>
        <dbReference type="Proteomes" id="UP001352223"/>
    </source>
</evidence>
<dbReference type="PANTHER" id="PTHR44688">
    <property type="entry name" value="DNA-BINDING TRANSCRIPTIONAL ACTIVATOR DEVR_DOSR"/>
    <property type="match status" value="1"/>
</dbReference>
<evidence type="ECO:0000256" key="3">
    <source>
        <dbReference type="ARBA" id="ARBA00023163"/>
    </source>
</evidence>
<organism evidence="5 6">
    <name type="scientific">Streptomyces kunmingensis</name>
    <dbReference type="NCBI Taxonomy" id="68225"/>
    <lineage>
        <taxon>Bacteria</taxon>
        <taxon>Bacillati</taxon>
        <taxon>Actinomycetota</taxon>
        <taxon>Actinomycetes</taxon>
        <taxon>Kitasatosporales</taxon>
        <taxon>Streptomycetaceae</taxon>
        <taxon>Streptomyces</taxon>
    </lineage>
</organism>